<evidence type="ECO:0000313" key="15">
    <source>
        <dbReference type="Proteomes" id="UP001057753"/>
    </source>
</evidence>
<dbReference type="PIRSF" id="PIRSF005091">
    <property type="entry name" value="Mmb_sulf_HI1246"/>
    <property type="match status" value="1"/>
</dbReference>
<comment type="subcellular location">
    <subcellularLocation>
        <location evidence="1">Cell membrane</location>
        <topology evidence="1">Multi-pass membrane protein</topology>
    </subcellularLocation>
</comment>
<dbReference type="PANTHER" id="PTHR47371">
    <property type="entry name" value="LIPOTEICHOIC ACID SYNTHASE"/>
    <property type="match status" value="1"/>
</dbReference>
<dbReference type="Pfam" id="PF00884">
    <property type="entry name" value="Sulfatase"/>
    <property type="match status" value="1"/>
</dbReference>
<keyword evidence="6 7" id="KW-0472">Membrane</keyword>
<dbReference type="Gene3D" id="3.40.720.10">
    <property type="entry name" value="Alkaline Phosphatase, subunit A"/>
    <property type="match status" value="1"/>
</dbReference>
<evidence type="ECO:0000256" key="4">
    <source>
        <dbReference type="ARBA" id="ARBA00022692"/>
    </source>
</evidence>
<gene>
    <name evidence="14" type="ORF">HXA33_02705</name>
</gene>
<evidence type="ECO:0000256" key="8">
    <source>
        <dbReference type="PIRSR" id="PIRSR005091-1"/>
    </source>
</evidence>
<comment type="caution">
    <text evidence="14">The sequence shown here is derived from an EMBL/GenBank/DDBJ whole genome shotgun (WGS) entry which is preliminary data.</text>
</comment>
<dbReference type="GO" id="GO:0005886">
    <property type="term" value="C:plasma membrane"/>
    <property type="evidence" value="ECO:0007669"/>
    <property type="project" value="UniProtKB-SubCell"/>
</dbReference>
<dbReference type="InterPro" id="IPR017850">
    <property type="entry name" value="Alkaline_phosphatase_core_sf"/>
</dbReference>
<feature type="transmembrane region" description="Helical" evidence="12">
    <location>
        <begin position="118"/>
        <end position="137"/>
    </location>
</feature>
<dbReference type="PANTHER" id="PTHR47371:SF1">
    <property type="entry name" value="LIPOTEICHOIC ACID SYNTHASE-LIKE YQGS"/>
    <property type="match status" value="1"/>
</dbReference>
<feature type="domain" description="Sulfatase N-terminal" evidence="13">
    <location>
        <begin position="248"/>
        <end position="536"/>
    </location>
</feature>
<reference evidence="14" key="1">
    <citation type="submission" date="2020-06" db="EMBL/GenBank/DDBJ databases">
        <title>Insight into the genomes of haloalkaliphilic bacilli from Kenyan soda lakes.</title>
        <authorList>
            <person name="Mwirichia R."/>
            <person name="Villamizar G.C."/>
            <person name="Poehlein A."/>
            <person name="Mugweru J."/>
            <person name="Kipnyargis A."/>
            <person name="Kiplimo D."/>
            <person name="Orwa P."/>
            <person name="Daniel R."/>
        </authorList>
    </citation>
    <scope>NUCLEOTIDE SEQUENCE</scope>
    <source>
        <strain evidence="14">B1096_S55</strain>
    </source>
</reference>
<evidence type="ECO:0000256" key="7">
    <source>
        <dbReference type="PIRNR" id="PIRNR005091"/>
    </source>
</evidence>
<accession>A0A9Q4AZS0</accession>
<keyword evidence="9" id="KW-0464">Manganese</keyword>
<dbReference type="InterPro" id="IPR050448">
    <property type="entry name" value="OpgB/LTA_synthase_biosynth"/>
</dbReference>
<dbReference type="SUPFAM" id="SSF53649">
    <property type="entry name" value="Alkaline phosphatase-like"/>
    <property type="match status" value="1"/>
</dbReference>
<feature type="transmembrane region" description="Helical" evidence="12">
    <location>
        <begin position="42"/>
        <end position="61"/>
    </location>
</feature>
<evidence type="ECO:0000256" key="12">
    <source>
        <dbReference type="SAM" id="Phobius"/>
    </source>
</evidence>
<dbReference type="CDD" id="cd16015">
    <property type="entry name" value="LTA_synthase"/>
    <property type="match status" value="1"/>
</dbReference>
<evidence type="ECO:0000256" key="2">
    <source>
        <dbReference type="ARBA" id="ARBA00009983"/>
    </source>
</evidence>
<dbReference type="InterPro" id="IPR000917">
    <property type="entry name" value="Sulfatase_N"/>
</dbReference>
<evidence type="ECO:0000256" key="6">
    <source>
        <dbReference type="ARBA" id="ARBA00023136"/>
    </source>
</evidence>
<organism evidence="14 15">
    <name type="scientific">Salipaludibacillus agaradhaerens</name>
    <name type="common">Bacillus agaradhaerens</name>
    <dbReference type="NCBI Taxonomy" id="76935"/>
    <lineage>
        <taxon>Bacteria</taxon>
        <taxon>Bacillati</taxon>
        <taxon>Bacillota</taxon>
        <taxon>Bacilli</taxon>
        <taxon>Bacillales</taxon>
        <taxon>Bacillaceae</taxon>
    </lineage>
</organism>
<feature type="transmembrane region" description="Helical" evidence="12">
    <location>
        <begin position="70"/>
        <end position="90"/>
    </location>
</feature>
<keyword evidence="4 12" id="KW-0812">Transmembrane</keyword>
<evidence type="ECO:0000259" key="13">
    <source>
        <dbReference type="Pfam" id="PF00884"/>
    </source>
</evidence>
<dbReference type="AlphaFoldDB" id="A0A9Q4AZS0"/>
<evidence type="ECO:0000256" key="11">
    <source>
        <dbReference type="SAM" id="MobiDB-lite"/>
    </source>
</evidence>
<evidence type="ECO:0000256" key="9">
    <source>
        <dbReference type="PIRSR" id="PIRSR005091-2"/>
    </source>
</evidence>
<proteinExistence type="inferred from homology"/>
<keyword evidence="15" id="KW-1185">Reference proteome</keyword>
<evidence type="ECO:0000256" key="10">
    <source>
        <dbReference type="PIRSR" id="PIRSR005091-3"/>
    </source>
</evidence>
<feature type="binding site" evidence="10">
    <location>
        <position position="473"/>
    </location>
    <ligand>
        <name>Mn(2+)</name>
        <dbReference type="ChEBI" id="CHEBI:29035"/>
    </ligand>
</feature>
<comment type="similarity">
    <text evidence="2 7">Belongs to the LTA synthase family.</text>
</comment>
<evidence type="ECO:0000313" key="14">
    <source>
        <dbReference type="EMBL" id="MCR6095441.1"/>
    </source>
</evidence>
<feature type="binding site" evidence="10">
    <location>
        <position position="472"/>
    </location>
    <ligand>
        <name>Mn(2+)</name>
        <dbReference type="ChEBI" id="CHEBI:29035"/>
    </ligand>
</feature>
<feature type="compositionally biased region" description="Acidic residues" evidence="11">
    <location>
        <begin position="624"/>
        <end position="639"/>
    </location>
</feature>
<evidence type="ECO:0000256" key="3">
    <source>
        <dbReference type="ARBA" id="ARBA00022475"/>
    </source>
</evidence>
<keyword evidence="9" id="KW-0479">Metal-binding</keyword>
<keyword evidence="5 12" id="KW-1133">Transmembrane helix</keyword>
<sequence length="653" mass="75908">MKKENNLKKPSIFWIALFFLWLKTVIVGVTQFNITIENMNQFIILILNPLPILMLVITFLLRRKESRQTYYMLVFMTLASIVLYSNVVYYREFTDFITIPLLFMGNNMADLGSSIHTLVKWYDILFFVDIVIAGVLIHKWEKAGKVVKYKHRFKDLRPYYAVIIILTIINVSLANVERPQLLTRTFDRELLVKNLGVYSFHLYDAYLHTASQAPRVFANESGLEEVNEFIGENQPSIEKDLYGIAEGKNVIFVAAESLQDFVINETLNGEEITPFLNELVEESYYFDQFYHQTAQGKSSDSEFLINNSLYPLARGGVFFSHATNEYYALPEILNENGYYTASMHGNNGSFWNRNVMYNQFGYDDFYTKDDYEITEENSVGWGLKDIDFMEQSVEHMLDMPQPFEVKLITLTNHFPFDLDEEDMYIDRFDSNSNTLNKYFPTVRYMDESIKVLFERLKEEGLYEDSIIVIYGDHDGISSNHNRAMGQFLGEDVTPFVETQLQQVPFIIHIPGMEGEKISKVSGQIDVRPTILHLLGIEVENQTIFGDNIFSEDYEEFTILRNGNFITDEIVYVNEVCYSKETGEPTDDEKCEPYLDRVHEELEYSDKIIYGDLLRFDGRNHNNEDTDESDNESETPDANDVDTMKEELQEENAS</sequence>
<dbReference type="GO" id="GO:0046872">
    <property type="term" value="F:metal ion binding"/>
    <property type="evidence" value="ECO:0007669"/>
    <property type="project" value="UniProtKB-KW"/>
</dbReference>
<evidence type="ECO:0000256" key="1">
    <source>
        <dbReference type="ARBA" id="ARBA00004651"/>
    </source>
</evidence>
<feature type="region of interest" description="Disordered" evidence="11">
    <location>
        <begin position="617"/>
        <end position="653"/>
    </location>
</feature>
<dbReference type="Gene3D" id="3.30.1120.170">
    <property type="match status" value="1"/>
</dbReference>
<dbReference type="Proteomes" id="UP001057753">
    <property type="component" value="Unassembled WGS sequence"/>
</dbReference>
<feature type="binding site" evidence="9">
    <location>
        <position position="413"/>
    </location>
    <ligand>
        <name>substrate</name>
    </ligand>
</feature>
<dbReference type="EMBL" id="JABXYM010000001">
    <property type="protein sequence ID" value="MCR6095441.1"/>
    <property type="molecule type" value="Genomic_DNA"/>
</dbReference>
<feature type="transmembrane region" description="Helical" evidence="12">
    <location>
        <begin position="158"/>
        <end position="176"/>
    </location>
</feature>
<protein>
    <submittedName>
        <fullName evidence="14">LTA synthase family protein</fullName>
    </submittedName>
</protein>
<keyword evidence="3 7" id="KW-1003">Cell membrane</keyword>
<evidence type="ECO:0000256" key="5">
    <source>
        <dbReference type="ARBA" id="ARBA00022989"/>
    </source>
</evidence>
<feature type="transmembrane region" description="Helical" evidence="12">
    <location>
        <begin position="12"/>
        <end position="36"/>
    </location>
</feature>
<name>A0A9Q4AZS0_SALAG</name>
<feature type="active site" evidence="8">
    <location>
        <position position="298"/>
    </location>
</feature>
<feature type="binding site" evidence="10">
    <location>
        <position position="256"/>
    </location>
    <ligand>
        <name>Mn(2+)</name>
        <dbReference type="ChEBI" id="CHEBI:29035"/>
    </ligand>
</feature>
<dbReference type="InterPro" id="IPR012160">
    <property type="entry name" value="LtaS-like"/>
</dbReference>